<comment type="similarity">
    <text evidence="1">Belongs to the C/M/P thioester hydrolase family.</text>
</comment>
<dbReference type="Pfam" id="PF13622">
    <property type="entry name" value="4HBT_3"/>
    <property type="match status" value="1"/>
</dbReference>
<feature type="region of interest" description="Disordered" evidence="3">
    <location>
        <begin position="1"/>
        <end position="23"/>
    </location>
</feature>
<dbReference type="InterPro" id="IPR003703">
    <property type="entry name" value="Acyl_CoA_thio"/>
</dbReference>
<evidence type="ECO:0000313" key="6">
    <source>
        <dbReference type="EMBL" id="KAF2193325.1"/>
    </source>
</evidence>
<dbReference type="PANTHER" id="PTHR11066">
    <property type="entry name" value="ACYL-COA THIOESTERASE"/>
    <property type="match status" value="1"/>
</dbReference>
<accession>A0A6A6EQ91</accession>
<dbReference type="InterPro" id="IPR049449">
    <property type="entry name" value="TesB_ACOT8-like_N"/>
</dbReference>
<dbReference type="InterPro" id="IPR042171">
    <property type="entry name" value="Acyl-CoA_hotdog"/>
</dbReference>
<evidence type="ECO:0000259" key="5">
    <source>
        <dbReference type="Pfam" id="PF20789"/>
    </source>
</evidence>
<dbReference type="InterPro" id="IPR049450">
    <property type="entry name" value="ACOT8-like_C"/>
</dbReference>
<dbReference type="GO" id="GO:0005782">
    <property type="term" value="C:peroxisomal matrix"/>
    <property type="evidence" value="ECO:0007669"/>
    <property type="project" value="UniProtKB-SubCell"/>
</dbReference>
<sequence length="291" mass="33066">MREGFSRDGQNSLARQPSVPSSLHHNLLRKCRQQNRPKEYSKQANIRKWLRISSPPEKKKGNTLNIAYKGFALALAAKGACKTVLSGYPMYSMPGHYLGLSLPDRTLHCSVRTARQTRTFARRNVEVSQVQDDDSKRLCLVALVDFQVAESASLLTYSVSPYKFTRISRPRKWTRATSQICFDGESVAPGCSRLDECFWSTGPPIRRCVTKHDSNTQDHLPLAEKSTADWLRACEIFMEEEDQYLREVRTKIGAEGRTYSETRLWDERGACVASMTQQSIPRPKAEKMGKL</sequence>
<dbReference type="Pfam" id="PF20789">
    <property type="entry name" value="4HBT_3C"/>
    <property type="match status" value="1"/>
</dbReference>
<evidence type="ECO:0000256" key="1">
    <source>
        <dbReference type="ARBA" id="ARBA00006538"/>
    </source>
</evidence>
<keyword evidence="2" id="KW-0378">Hydrolase</keyword>
<evidence type="ECO:0008006" key="8">
    <source>
        <dbReference type="Google" id="ProtNLM"/>
    </source>
</evidence>
<dbReference type="OrthoDB" id="68328at2759"/>
<evidence type="ECO:0000259" key="4">
    <source>
        <dbReference type="Pfam" id="PF13622"/>
    </source>
</evidence>
<gene>
    <name evidence="6" type="ORF">K469DRAFT_734765</name>
</gene>
<dbReference type="EMBL" id="ML994613">
    <property type="protein sequence ID" value="KAF2193325.1"/>
    <property type="molecule type" value="Genomic_DNA"/>
</dbReference>
<reference evidence="6" key="1">
    <citation type="journal article" date="2020" name="Stud. Mycol.">
        <title>101 Dothideomycetes genomes: a test case for predicting lifestyles and emergence of pathogens.</title>
        <authorList>
            <person name="Haridas S."/>
            <person name="Albert R."/>
            <person name="Binder M."/>
            <person name="Bloem J."/>
            <person name="Labutti K."/>
            <person name="Salamov A."/>
            <person name="Andreopoulos B."/>
            <person name="Baker S."/>
            <person name="Barry K."/>
            <person name="Bills G."/>
            <person name="Bluhm B."/>
            <person name="Cannon C."/>
            <person name="Castanera R."/>
            <person name="Culley D."/>
            <person name="Daum C."/>
            <person name="Ezra D."/>
            <person name="Gonzalez J."/>
            <person name="Henrissat B."/>
            <person name="Kuo A."/>
            <person name="Liang C."/>
            <person name="Lipzen A."/>
            <person name="Lutzoni F."/>
            <person name="Magnuson J."/>
            <person name="Mondo S."/>
            <person name="Nolan M."/>
            <person name="Ohm R."/>
            <person name="Pangilinan J."/>
            <person name="Park H.-J."/>
            <person name="Ramirez L."/>
            <person name="Alfaro M."/>
            <person name="Sun H."/>
            <person name="Tritt A."/>
            <person name="Yoshinaga Y."/>
            <person name="Zwiers L.-H."/>
            <person name="Turgeon B."/>
            <person name="Goodwin S."/>
            <person name="Spatafora J."/>
            <person name="Crous P."/>
            <person name="Grigoriev I."/>
        </authorList>
    </citation>
    <scope>NUCLEOTIDE SEQUENCE</scope>
    <source>
        <strain evidence="6">CBS 207.26</strain>
    </source>
</reference>
<evidence type="ECO:0000256" key="3">
    <source>
        <dbReference type="SAM" id="MobiDB-lite"/>
    </source>
</evidence>
<dbReference type="GO" id="GO:0006637">
    <property type="term" value="P:acyl-CoA metabolic process"/>
    <property type="evidence" value="ECO:0007669"/>
    <property type="project" value="InterPro"/>
</dbReference>
<organism evidence="6 7">
    <name type="scientific">Zopfia rhizophila CBS 207.26</name>
    <dbReference type="NCBI Taxonomy" id="1314779"/>
    <lineage>
        <taxon>Eukaryota</taxon>
        <taxon>Fungi</taxon>
        <taxon>Dikarya</taxon>
        <taxon>Ascomycota</taxon>
        <taxon>Pezizomycotina</taxon>
        <taxon>Dothideomycetes</taxon>
        <taxon>Dothideomycetes incertae sedis</taxon>
        <taxon>Zopfiaceae</taxon>
        <taxon>Zopfia</taxon>
    </lineage>
</organism>
<dbReference type="InterPro" id="IPR029069">
    <property type="entry name" value="HotDog_dom_sf"/>
</dbReference>
<dbReference type="Gene3D" id="2.40.160.210">
    <property type="entry name" value="Acyl-CoA thioesterase, double hotdog domain"/>
    <property type="match status" value="2"/>
</dbReference>
<dbReference type="Proteomes" id="UP000800200">
    <property type="component" value="Unassembled WGS sequence"/>
</dbReference>
<proteinExistence type="inferred from homology"/>
<evidence type="ECO:0000256" key="2">
    <source>
        <dbReference type="ARBA" id="ARBA00022801"/>
    </source>
</evidence>
<name>A0A6A6EQ91_9PEZI</name>
<feature type="domain" description="Acyl-CoA thioesterase-like N-terminal HotDog" evidence="4">
    <location>
        <begin position="66"/>
        <end position="147"/>
    </location>
</feature>
<dbReference type="SUPFAM" id="SSF54637">
    <property type="entry name" value="Thioesterase/thiol ester dehydrase-isomerase"/>
    <property type="match status" value="2"/>
</dbReference>
<dbReference type="GO" id="GO:0009062">
    <property type="term" value="P:fatty acid catabolic process"/>
    <property type="evidence" value="ECO:0007669"/>
    <property type="project" value="TreeGrafter"/>
</dbReference>
<feature type="domain" description="Acyl-CoA thioesterase-like C-terminal" evidence="5">
    <location>
        <begin position="244"/>
        <end position="279"/>
    </location>
</feature>
<keyword evidence="7" id="KW-1185">Reference proteome</keyword>
<dbReference type="GO" id="GO:0047617">
    <property type="term" value="F:fatty acyl-CoA hydrolase activity"/>
    <property type="evidence" value="ECO:0007669"/>
    <property type="project" value="InterPro"/>
</dbReference>
<dbReference type="PANTHER" id="PTHR11066:SF35">
    <property type="entry name" value="ACYL-COA THIOESTERASE II"/>
    <property type="match status" value="1"/>
</dbReference>
<evidence type="ECO:0000313" key="7">
    <source>
        <dbReference type="Proteomes" id="UP000800200"/>
    </source>
</evidence>
<protein>
    <recommendedName>
        <fullName evidence="8">Thioesterase/thiol ester dehydrase-isomerase</fullName>
    </recommendedName>
</protein>
<dbReference type="AlphaFoldDB" id="A0A6A6EQ91"/>
<feature type="compositionally biased region" description="Polar residues" evidence="3">
    <location>
        <begin position="8"/>
        <end position="23"/>
    </location>
</feature>